<evidence type="ECO:0000256" key="4">
    <source>
        <dbReference type="ARBA" id="ARBA00012809"/>
    </source>
</evidence>
<evidence type="ECO:0000256" key="1">
    <source>
        <dbReference type="ARBA" id="ARBA00005091"/>
    </source>
</evidence>
<evidence type="ECO:0000256" key="14">
    <source>
        <dbReference type="RuleBase" id="RU003657"/>
    </source>
</evidence>
<comment type="similarity">
    <text evidence="2 14">Belongs to the HisA/HisF family.</text>
</comment>
<keyword evidence="6 14" id="KW-0028">Amino-acid biosynthesis</keyword>
<comment type="pathway">
    <text evidence="1">Amino-acid biosynthesis; L-histidine biosynthesis; L-histidine from 5-phospho-alpha-D-ribose 1-diphosphate: step 5/9.</text>
</comment>
<dbReference type="AlphaFoldDB" id="A0A3E1BZ06"/>
<dbReference type="GO" id="GO:0016829">
    <property type="term" value="F:lyase activity"/>
    <property type="evidence" value="ECO:0007669"/>
    <property type="project" value="UniProtKB-KW"/>
</dbReference>
<dbReference type="PANTHER" id="PTHR21235:SF2">
    <property type="entry name" value="IMIDAZOLE GLYCEROL PHOSPHATE SYNTHASE HISHF"/>
    <property type="match status" value="1"/>
</dbReference>
<dbReference type="InterPro" id="IPR013785">
    <property type="entry name" value="Aldolase_TIM"/>
</dbReference>
<keyword evidence="7 14" id="KW-0368">Histidine biosynthesis</keyword>
<dbReference type="InterPro" id="IPR050064">
    <property type="entry name" value="IGPS_HisA/HisF"/>
</dbReference>
<evidence type="ECO:0000256" key="13">
    <source>
        <dbReference type="ARBA" id="ARBA00047838"/>
    </source>
</evidence>
<comment type="caution">
    <text evidence="15">The sequence shown here is derived from an EMBL/GenBank/DDBJ whole genome shotgun (WGS) entry which is preliminary data.</text>
</comment>
<evidence type="ECO:0000256" key="7">
    <source>
        <dbReference type="ARBA" id="ARBA00023102"/>
    </source>
</evidence>
<evidence type="ECO:0000256" key="8">
    <source>
        <dbReference type="ARBA" id="ARBA00023239"/>
    </source>
</evidence>
<dbReference type="InterPro" id="IPR011060">
    <property type="entry name" value="RibuloseP-bd_barrel"/>
</dbReference>
<evidence type="ECO:0000256" key="3">
    <source>
        <dbReference type="ARBA" id="ARBA00011152"/>
    </source>
</evidence>
<dbReference type="PANTHER" id="PTHR21235">
    <property type="entry name" value="IMIDAZOLE GLYCEROL PHOSPHATE SYNTHASE SUBUNIT HISF/H IGP SYNTHASE SUBUNIT HISF/H"/>
    <property type="match status" value="1"/>
</dbReference>
<comment type="catalytic activity">
    <reaction evidence="13">
        <text>5-[(5-phospho-1-deoxy-D-ribulos-1-ylimino)methylamino]-1-(5-phospho-beta-D-ribosyl)imidazole-4-carboxamide + L-glutamine = D-erythro-1-(imidazol-4-yl)glycerol 3-phosphate + 5-amino-1-(5-phospho-beta-D-ribosyl)imidazole-4-carboxamide + L-glutamate + H(+)</text>
        <dbReference type="Rhea" id="RHEA:24793"/>
        <dbReference type="ChEBI" id="CHEBI:15378"/>
        <dbReference type="ChEBI" id="CHEBI:29985"/>
        <dbReference type="ChEBI" id="CHEBI:58278"/>
        <dbReference type="ChEBI" id="CHEBI:58359"/>
        <dbReference type="ChEBI" id="CHEBI:58475"/>
        <dbReference type="ChEBI" id="CHEBI:58525"/>
        <dbReference type="EC" id="4.3.2.10"/>
    </reaction>
</comment>
<dbReference type="Gene3D" id="3.20.20.70">
    <property type="entry name" value="Aldolase class I"/>
    <property type="match status" value="1"/>
</dbReference>
<gene>
    <name evidence="15" type="ORF">B5K10_04050</name>
</gene>
<comment type="function">
    <text evidence="9">IGPS catalyzes the conversion of PRFAR and glutamine to IGP, AICAR and glutamate. The HisF subunit catalyzes the cyclization activity that produces IGP and AICAR from PRFAR using the ammonia provided by the HisH subunit.</text>
</comment>
<dbReference type="GO" id="GO:0000107">
    <property type="term" value="F:imidazoleglycerol-phosphate synthase activity"/>
    <property type="evidence" value="ECO:0007669"/>
    <property type="project" value="InterPro"/>
</dbReference>
<dbReference type="UniPathway" id="UPA00031">
    <property type="reaction ID" value="UER00010"/>
</dbReference>
<dbReference type="InterPro" id="IPR006062">
    <property type="entry name" value="His_biosynth"/>
</dbReference>
<comment type="subunit">
    <text evidence="3">Heterodimer of HisH and HisF.</text>
</comment>
<dbReference type="Proteomes" id="UP000256748">
    <property type="component" value="Unassembled WGS sequence"/>
</dbReference>
<evidence type="ECO:0000313" key="16">
    <source>
        <dbReference type="Proteomes" id="UP000256748"/>
    </source>
</evidence>
<dbReference type="CDD" id="cd04731">
    <property type="entry name" value="HisF"/>
    <property type="match status" value="1"/>
</dbReference>
<keyword evidence="8" id="KW-0456">Lyase</keyword>
<reference evidence="15 16" key="1">
    <citation type="submission" date="2017-03" db="EMBL/GenBank/DDBJ databases">
        <title>Genome analysis of Rhizobial strains effectives or ineffectives for nitrogen fixation isolated from bean seeds.</title>
        <authorList>
            <person name="Peralta H."/>
            <person name="Aguilar-Vera A."/>
            <person name="Mora Y."/>
            <person name="Vargas-Lagunas C."/>
            <person name="Girard L."/>
            <person name="Mora J."/>
        </authorList>
    </citation>
    <scope>NUCLEOTIDE SEQUENCE [LARGE SCALE GENOMIC DNA]</scope>
    <source>
        <strain evidence="15 16">CCGM5</strain>
    </source>
</reference>
<dbReference type="Pfam" id="PF00977">
    <property type="entry name" value="His_biosynth"/>
    <property type="match status" value="1"/>
</dbReference>
<protein>
    <recommendedName>
        <fullName evidence="5">Imidazole glycerol phosphate synthase subunit HisF</fullName>
        <ecNumber evidence="4">4.3.2.10</ecNumber>
    </recommendedName>
    <alternativeName>
        <fullName evidence="10">IGP synthase cyclase subunit</fullName>
    </alternativeName>
    <alternativeName>
        <fullName evidence="11">IGP synthase subunit HisF</fullName>
    </alternativeName>
    <alternativeName>
        <fullName evidence="12">ImGP synthase subunit HisF</fullName>
    </alternativeName>
</protein>
<evidence type="ECO:0000256" key="11">
    <source>
        <dbReference type="ARBA" id="ARBA00031409"/>
    </source>
</evidence>
<proteinExistence type="inferred from homology"/>
<dbReference type="EC" id="4.3.2.10" evidence="4"/>
<evidence type="ECO:0000313" key="15">
    <source>
        <dbReference type="EMBL" id="RFB99699.1"/>
    </source>
</evidence>
<evidence type="ECO:0000256" key="10">
    <source>
        <dbReference type="ARBA" id="ARBA00030264"/>
    </source>
</evidence>
<organism evidence="15 16">
    <name type="scientific">Rhizobium leguminosarum bv. trifolii</name>
    <dbReference type="NCBI Taxonomy" id="386"/>
    <lineage>
        <taxon>Bacteria</taxon>
        <taxon>Pseudomonadati</taxon>
        <taxon>Pseudomonadota</taxon>
        <taxon>Alphaproteobacteria</taxon>
        <taxon>Hyphomicrobiales</taxon>
        <taxon>Rhizobiaceae</taxon>
        <taxon>Rhizobium/Agrobacterium group</taxon>
        <taxon>Rhizobium</taxon>
    </lineage>
</organism>
<evidence type="ECO:0000256" key="9">
    <source>
        <dbReference type="ARBA" id="ARBA00025475"/>
    </source>
</evidence>
<evidence type="ECO:0000256" key="5">
    <source>
        <dbReference type="ARBA" id="ARBA00016318"/>
    </source>
</evidence>
<accession>A0A3E1BZ06</accession>
<dbReference type="GO" id="GO:0000105">
    <property type="term" value="P:L-histidine biosynthetic process"/>
    <property type="evidence" value="ECO:0007669"/>
    <property type="project" value="UniProtKB-UniPathway"/>
</dbReference>
<evidence type="ECO:0000256" key="12">
    <source>
        <dbReference type="ARBA" id="ARBA00032401"/>
    </source>
</evidence>
<evidence type="ECO:0000256" key="6">
    <source>
        <dbReference type="ARBA" id="ARBA00022605"/>
    </source>
</evidence>
<dbReference type="EMBL" id="NAOO01000004">
    <property type="protein sequence ID" value="RFB99699.1"/>
    <property type="molecule type" value="Genomic_DNA"/>
</dbReference>
<name>A0A3E1BZ06_RHILT</name>
<sequence length="252" mass="26971">MMRKRLIPVLLVDQKRRLVKTIEFGERTYVGDPFNVVRLFNEKEVDEICILDIDATRTGRGPDLGFVRELATECFMPLAYGGGITELRQCEELNRSGVEKFVLGQGARNSQLVGAIAADMGSQALVACVDVEGRGAAASCYSSSGARQEPIDFCLRLQDAGVGEIILQSKTLDGTRNGYDLELIQSISRKLSIPVVALGGAGNVAHMEEGLHAGASAAASGSAFTFIGRLRAVLISYPAPEILEEAEQGAHG</sequence>
<dbReference type="InterPro" id="IPR004651">
    <property type="entry name" value="HisF"/>
</dbReference>
<dbReference type="SUPFAM" id="SSF51366">
    <property type="entry name" value="Ribulose-phoshate binding barrel"/>
    <property type="match status" value="1"/>
</dbReference>
<evidence type="ECO:0000256" key="2">
    <source>
        <dbReference type="ARBA" id="ARBA00009667"/>
    </source>
</evidence>